<dbReference type="PROSITE" id="PS50279">
    <property type="entry name" value="BPTI_KUNITZ_2"/>
    <property type="match status" value="1"/>
</dbReference>
<feature type="region of interest" description="Disordered" evidence="4">
    <location>
        <begin position="318"/>
        <end position="343"/>
    </location>
</feature>
<comment type="caution">
    <text evidence="7">The sequence shown here is derived from an EMBL/GenBank/DDBJ whole genome shotgun (WGS) entry which is preliminary data.</text>
</comment>
<keyword evidence="5" id="KW-0732">Signal</keyword>
<dbReference type="CDD" id="cd00109">
    <property type="entry name" value="Kunitz-type"/>
    <property type="match status" value="1"/>
</dbReference>
<dbReference type="SMART" id="SM00131">
    <property type="entry name" value="KU"/>
    <property type="match status" value="1"/>
</dbReference>
<dbReference type="PRINTS" id="PR00759">
    <property type="entry name" value="BASICPTASE"/>
</dbReference>
<keyword evidence="3" id="KW-1015">Disulfide bond</keyword>
<evidence type="ECO:0000256" key="4">
    <source>
        <dbReference type="SAM" id="MobiDB-lite"/>
    </source>
</evidence>
<feature type="signal peptide" evidence="5">
    <location>
        <begin position="1"/>
        <end position="25"/>
    </location>
</feature>
<dbReference type="Pfam" id="PF00014">
    <property type="entry name" value="Kunitz_BPTI"/>
    <property type="match status" value="1"/>
</dbReference>
<dbReference type="Proteomes" id="UP001497497">
    <property type="component" value="Unassembled WGS sequence"/>
</dbReference>
<feature type="chain" id="PRO_5043954375" description="BPTI/Kunitz inhibitor domain-containing protein" evidence="5">
    <location>
        <begin position="26"/>
        <end position="371"/>
    </location>
</feature>
<dbReference type="EMBL" id="CAXITT010000728">
    <property type="protein sequence ID" value="CAL1545708.1"/>
    <property type="molecule type" value="Genomic_DNA"/>
</dbReference>
<evidence type="ECO:0000313" key="7">
    <source>
        <dbReference type="EMBL" id="CAL1545708.1"/>
    </source>
</evidence>
<dbReference type="GO" id="GO:0005615">
    <property type="term" value="C:extracellular space"/>
    <property type="evidence" value="ECO:0007669"/>
    <property type="project" value="TreeGrafter"/>
</dbReference>
<protein>
    <recommendedName>
        <fullName evidence="6">BPTI/Kunitz inhibitor domain-containing protein</fullName>
    </recommendedName>
</protein>
<feature type="compositionally biased region" description="Polar residues" evidence="4">
    <location>
        <begin position="268"/>
        <end position="277"/>
    </location>
</feature>
<dbReference type="Gene3D" id="4.10.410.10">
    <property type="entry name" value="Pancreatic trypsin inhibitor Kunitz domain"/>
    <property type="match status" value="1"/>
</dbReference>
<organism evidence="7 8">
    <name type="scientific">Lymnaea stagnalis</name>
    <name type="common">Great pond snail</name>
    <name type="synonym">Helix stagnalis</name>
    <dbReference type="NCBI Taxonomy" id="6523"/>
    <lineage>
        <taxon>Eukaryota</taxon>
        <taxon>Metazoa</taxon>
        <taxon>Spiralia</taxon>
        <taxon>Lophotrochozoa</taxon>
        <taxon>Mollusca</taxon>
        <taxon>Gastropoda</taxon>
        <taxon>Heterobranchia</taxon>
        <taxon>Euthyneura</taxon>
        <taxon>Panpulmonata</taxon>
        <taxon>Hygrophila</taxon>
        <taxon>Lymnaeoidea</taxon>
        <taxon>Lymnaeidae</taxon>
        <taxon>Lymnaea</taxon>
    </lineage>
</organism>
<proteinExistence type="predicted"/>
<feature type="domain" description="BPTI/Kunitz inhibitor" evidence="6">
    <location>
        <begin position="80"/>
        <end position="130"/>
    </location>
</feature>
<dbReference type="SUPFAM" id="SSF57362">
    <property type="entry name" value="BPTI-like"/>
    <property type="match status" value="1"/>
</dbReference>
<evidence type="ECO:0000259" key="6">
    <source>
        <dbReference type="PROSITE" id="PS50279"/>
    </source>
</evidence>
<feature type="compositionally biased region" description="Basic residues" evidence="4">
    <location>
        <begin position="228"/>
        <end position="262"/>
    </location>
</feature>
<name>A0AAV2IGB1_LYMST</name>
<dbReference type="FunFam" id="4.10.410.10:FF:000020">
    <property type="entry name" value="Collagen, type VI, alpha 3"/>
    <property type="match status" value="1"/>
</dbReference>
<evidence type="ECO:0000256" key="1">
    <source>
        <dbReference type="ARBA" id="ARBA00022690"/>
    </source>
</evidence>
<keyword evidence="8" id="KW-1185">Reference proteome</keyword>
<evidence type="ECO:0000313" key="8">
    <source>
        <dbReference type="Proteomes" id="UP001497497"/>
    </source>
</evidence>
<dbReference type="PROSITE" id="PS00280">
    <property type="entry name" value="BPTI_KUNITZ_1"/>
    <property type="match status" value="1"/>
</dbReference>
<evidence type="ECO:0000256" key="2">
    <source>
        <dbReference type="ARBA" id="ARBA00022900"/>
    </source>
</evidence>
<dbReference type="PANTHER" id="PTHR10083:SF328">
    <property type="entry name" value="TISSUE FACTOR PATHWAY INHIBITOR"/>
    <property type="match status" value="1"/>
</dbReference>
<dbReference type="AlphaFoldDB" id="A0AAV2IGB1"/>
<dbReference type="InterPro" id="IPR002223">
    <property type="entry name" value="Kunitz_BPTI"/>
</dbReference>
<reference evidence="7 8" key="1">
    <citation type="submission" date="2024-04" db="EMBL/GenBank/DDBJ databases">
        <authorList>
            <consortium name="Genoscope - CEA"/>
            <person name="William W."/>
        </authorList>
    </citation>
    <scope>NUCLEOTIDE SEQUENCE [LARGE SCALE GENOMIC DNA]</scope>
</reference>
<dbReference type="InterPro" id="IPR036880">
    <property type="entry name" value="Kunitz_BPTI_sf"/>
</dbReference>
<accession>A0AAV2IGB1</accession>
<evidence type="ECO:0000256" key="3">
    <source>
        <dbReference type="ARBA" id="ARBA00023157"/>
    </source>
</evidence>
<dbReference type="PANTHER" id="PTHR10083">
    <property type="entry name" value="KUNITZ-TYPE PROTEASE INHIBITOR-RELATED"/>
    <property type="match status" value="1"/>
</dbReference>
<dbReference type="InterPro" id="IPR050098">
    <property type="entry name" value="TFPI/VKTCI-like"/>
</dbReference>
<gene>
    <name evidence="7" type="ORF">GSLYS_00019110001</name>
</gene>
<keyword evidence="2" id="KW-0722">Serine protease inhibitor</keyword>
<keyword evidence="1" id="KW-0646">Protease inhibitor</keyword>
<dbReference type="GO" id="GO:0004867">
    <property type="term" value="F:serine-type endopeptidase inhibitor activity"/>
    <property type="evidence" value="ECO:0007669"/>
    <property type="project" value="UniProtKB-KW"/>
</dbReference>
<feature type="compositionally biased region" description="Basic residues" evidence="4">
    <location>
        <begin position="323"/>
        <end position="339"/>
    </location>
</feature>
<feature type="region of interest" description="Disordered" evidence="4">
    <location>
        <begin position="204"/>
        <end position="277"/>
    </location>
</feature>
<dbReference type="InterPro" id="IPR020901">
    <property type="entry name" value="Prtase_inh_Kunz-CS"/>
</dbReference>
<sequence length="371" mass="41778">MALHSTCFHGFCIVFVACLLRRIHGEEFIFGGEAERVCEAYKRICPAKKVCALQTIQFPSPMKFPVCVHEHHIVVKSKICRQAPVPGKCGAQFMRWYFNVHMGACSWFTYSGCGGNQNNFRTAEECEAKCMGADKDIFGASKDNAKEITAGHDDRRVPYISNSEMDNIIDEEIISMREPTFMTAPARAPEVLELDDKRRAMLEMGGSDAESESSQNVKNVGEKSQKLEKKKKLKKHKKTKQQKVKKIKSKKNGKGGKNRKHHPAVEGGSSSTGHNSIAGTAANEARNYAEMRGTQTSYQWASGNLPEKSTIWLMDGKFSGRQRSGRRNQTKSPRLRKTQATRTEAPDDLYYDKVRLFDILKHVENQKVKHG</sequence>
<evidence type="ECO:0000256" key="5">
    <source>
        <dbReference type="SAM" id="SignalP"/>
    </source>
</evidence>